<dbReference type="OrthoDB" id="4290234at2"/>
<evidence type="ECO:0000256" key="2">
    <source>
        <dbReference type="SAM" id="MobiDB-lite"/>
    </source>
</evidence>
<proteinExistence type="predicted"/>
<dbReference type="EMBL" id="BJMM01000027">
    <property type="protein sequence ID" value="GEB52094.1"/>
    <property type="molecule type" value="Genomic_DNA"/>
</dbReference>
<dbReference type="SUPFAM" id="SSF50952">
    <property type="entry name" value="Soluble quinoprotein glucose dehydrogenase"/>
    <property type="match status" value="1"/>
</dbReference>
<gene>
    <name evidence="5" type="ORF">SCA03_46450</name>
</gene>
<feature type="region of interest" description="Disordered" evidence="2">
    <location>
        <begin position="281"/>
        <end position="301"/>
    </location>
</feature>
<feature type="domain" description="DUF6531" evidence="3">
    <location>
        <begin position="23"/>
        <end position="114"/>
    </location>
</feature>
<protein>
    <recommendedName>
        <fullName evidence="7">Type IV secretion protein Rhs</fullName>
    </recommendedName>
</protein>
<dbReference type="InterPro" id="IPR022385">
    <property type="entry name" value="Rhs_assc_core"/>
</dbReference>
<evidence type="ECO:0008006" key="7">
    <source>
        <dbReference type="Google" id="ProtNLM"/>
    </source>
</evidence>
<organism evidence="5 6">
    <name type="scientific">Streptomyces cacaoi</name>
    <dbReference type="NCBI Taxonomy" id="1898"/>
    <lineage>
        <taxon>Bacteria</taxon>
        <taxon>Bacillati</taxon>
        <taxon>Actinomycetota</taxon>
        <taxon>Actinomycetes</taxon>
        <taxon>Kitasatosporales</taxon>
        <taxon>Streptomycetaceae</taxon>
        <taxon>Streptomyces</taxon>
    </lineage>
</organism>
<dbReference type="RefSeq" id="WP_086814933.1">
    <property type="nucleotide sequence ID" value="NZ_BJMM01000027.1"/>
</dbReference>
<dbReference type="NCBIfam" id="TIGR03696">
    <property type="entry name" value="Rhs_assc_core"/>
    <property type="match status" value="1"/>
</dbReference>
<dbReference type="Pfam" id="PF05593">
    <property type="entry name" value="RHS_repeat"/>
    <property type="match status" value="5"/>
</dbReference>
<accession>A0A4Y3R3K7</accession>
<dbReference type="NCBIfam" id="TIGR01643">
    <property type="entry name" value="YD_repeat_2x"/>
    <property type="match status" value="17"/>
</dbReference>
<dbReference type="Pfam" id="PF20148">
    <property type="entry name" value="DUF6531"/>
    <property type="match status" value="1"/>
</dbReference>
<evidence type="ECO:0000313" key="5">
    <source>
        <dbReference type="EMBL" id="GEB52094.1"/>
    </source>
</evidence>
<evidence type="ECO:0000256" key="1">
    <source>
        <dbReference type="ARBA" id="ARBA00022737"/>
    </source>
</evidence>
<keyword evidence="6" id="KW-1185">Reference proteome</keyword>
<feature type="region of interest" description="Disordered" evidence="2">
    <location>
        <begin position="374"/>
        <end position="403"/>
    </location>
</feature>
<name>A0A4Y3R3K7_STRCI</name>
<dbReference type="InterPro" id="IPR045351">
    <property type="entry name" value="DUF6531"/>
</dbReference>
<feature type="domain" description="Teneurin-like YD-shell" evidence="4">
    <location>
        <begin position="469"/>
        <end position="629"/>
    </location>
</feature>
<feature type="domain" description="Teneurin-like YD-shell" evidence="4">
    <location>
        <begin position="849"/>
        <end position="967"/>
    </location>
</feature>
<reference evidence="5 6" key="1">
    <citation type="submission" date="2019-06" db="EMBL/GenBank/DDBJ databases">
        <title>Whole genome shotgun sequence of Streptomyces cacaoi subsp. cacaoi NBRC 12748.</title>
        <authorList>
            <person name="Hosoyama A."/>
            <person name="Uohara A."/>
            <person name="Ohji S."/>
            <person name="Ichikawa N."/>
        </authorList>
    </citation>
    <scope>NUCLEOTIDE SEQUENCE [LARGE SCALE GENOMIC DNA]</scope>
    <source>
        <strain evidence="5 6">NBRC 12748</strain>
    </source>
</reference>
<dbReference type="InterPro" id="IPR011041">
    <property type="entry name" value="Quinoprot_gluc/sorb_DH_b-prop"/>
</dbReference>
<dbReference type="PANTHER" id="PTHR32305:SF15">
    <property type="entry name" value="PROTEIN RHSA-RELATED"/>
    <property type="match status" value="1"/>
</dbReference>
<feature type="domain" description="Teneurin-like YD-shell" evidence="4">
    <location>
        <begin position="324"/>
        <end position="466"/>
    </location>
</feature>
<dbReference type="PANTHER" id="PTHR32305">
    <property type="match status" value="1"/>
</dbReference>
<dbReference type="InterPro" id="IPR050708">
    <property type="entry name" value="T6SS_VgrG/RHS"/>
</dbReference>
<evidence type="ECO:0000313" key="6">
    <source>
        <dbReference type="Proteomes" id="UP000319210"/>
    </source>
</evidence>
<dbReference type="SUPFAM" id="SSF63829">
    <property type="entry name" value="Calcium-dependent phosphotriesterase"/>
    <property type="match status" value="1"/>
</dbReference>
<comment type="caution">
    <text evidence="5">The sequence shown here is derived from an EMBL/GenBank/DDBJ whole genome shotgun (WGS) entry which is preliminary data.</text>
</comment>
<dbReference type="Gene3D" id="2.180.10.10">
    <property type="entry name" value="RHS repeat-associated core"/>
    <property type="match status" value="6"/>
</dbReference>
<dbReference type="Proteomes" id="UP000319210">
    <property type="component" value="Unassembled WGS sequence"/>
</dbReference>
<evidence type="ECO:0000259" key="3">
    <source>
        <dbReference type="Pfam" id="PF20148"/>
    </source>
</evidence>
<keyword evidence="1" id="KW-0677">Repeat</keyword>
<feature type="region of interest" description="Disordered" evidence="2">
    <location>
        <begin position="59"/>
        <end position="107"/>
    </location>
</feature>
<dbReference type="Pfam" id="PF25023">
    <property type="entry name" value="TEN_YD-shell"/>
    <property type="match status" value="3"/>
</dbReference>
<dbReference type="InterPro" id="IPR031325">
    <property type="entry name" value="RHS_repeat"/>
</dbReference>
<evidence type="ECO:0000259" key="4">
    <source>
        <dbReference type="Pfam" id="PF25023"/>
    </source>
</evidence>
<sequence length="1576" mass="172859">MPNHTRPEREVRGGLPGYAYAGSGVHTATGNFTRSETDLPMPDALLSWWRTYNSRAAHEGGPAPGWTHALSSWLEPVGPGAAGQDVPPDAQEPEPRTEPPAVVLHDPHGRALTFRRREDGSYERPQDIDADLYDADDGWVLRWFHGETWEFGTGGSLLALRDDGRSVTLHYEHGRLGRAVHSTGRRLELEYGEASRLTSVTSDDGRSVRYVHDDGGRLREVRAPGGATTVYASDDEGRITRVTDPDGVVLLANSYDEHGRVARQELAGAGALHFAYEEHAADDRTPHGRSRTTVTHEPSGAESVYVHGPDHRTVRATDALGHTSTMAYDADGRLVRAELPGSGRLERVYEDGALVSATVAGSTTRYRYDAHRRPTELTGPVGDTTRYGYEGSGHLPTTVTGPDGSVTRFEVRDGLIVSRSGPSGDTVRYTYDGLRNLVEETAADGRRTRYGYDDAGRRNRIEEPTGESTTLTFDDAGRPVAVTGSDGTTVTRTWSAAGRLLDHSDAEGERTVHRYDSAGRLVSRTDREGLETTYEYDTSGRPAGLVQPDGVRVTARFDAVGRVVAVDQPDAGTTAFTYDAAGNRTAVRTPQGTSSATYDERGNPVSVTAPGGATTTFAYDAADRLTGRTDPSGAHWGIAYGTAHRTLTRTGPDGARSTEIRDADGRTTATIDALGRRTEYRHDADGHVREVVDPEGGRTRFVRDGLGRAVARTTPAGLTTRFEYRDGRLVAVTDPRGWITRYRYDRNGRRTRVITPSGATTCYAYNKRGALTRVTDPRGGVTTYSYDARGNLTKVVDAKGVATTYAYDRAGRRVSVTDPLGRTTRRAFDAQGRLASVTSPAGDTVHFAYDEAGLLVRRWTDEGDEVGYTYDHAGRRTAMRDSSGTTRYAYDAYGRLTSVTWPSDATYRWEYDAAGQLRTLTYPDGAHVHYRFDLNGRLAALRDSQAGEAVYAVDPDGRLLTEQLPGGWARRYAYEGGLLSSFSELRSGGVRAAHVTLTRDSEGRIVRHEEDGVVREFAYDPVGQLVAESLDGPGGRTRTDLGYDIAGNRTMTVTDGTATRCLYDAADQLTAVETAGRHIRYGYDGAGRLVDADDGELRQHLTYNGFHHPVRAVTSRAWAVERTDMEYNGDGFLVHWRNRTGDDDAPHTDVRYQWTTGDAVPQILHQQVRTDVPQSSNTAPPGRDLATARFTYGYARTFATTAHGSVNFARDAYGSAVPTRATLPWVQDGPHDGFGAAAGAQPLPEPHLSARIPRFGYRGELGFGPVLNLRARHYDTTLGRFTTRDPVSVLGAGTLRSHPYVYALNDPLNRTDPQGTWSTPVPAAAQLVGSVLRQAATGCSGCGNPGNGIESHKKCFQGRTCLHTRGYFTEEQLDADHDALVDLWHSGRKEAMGHAMALYELNGRKQGFWRGLGEDLGMGRAISEDVDWEVGTRSKADPPPWFRIDILVDEENMLEVKQYKGGAAYWEVEQQLDSYLLNGAVLNLVLHKGKDLEDWADSIDVITGLHWPWSEEIVYVWGMGNTAGHIYLDKDDDDRLNDEMKGRADDARREREHKQSMQDPFFPLPIPIRVPPVVPV</sequence>
<dbReference type="InterPro" id="IPR006530">
    <property type="entry name" value="YD"/>
</dbReference>
<dbReference type="InterPro" id="IPR056823">
    <property type="entry name" value="TEN-like_YD-shell"/>
</dbReference>